<proteinExistence type="predicted"/>
<dbReference type="Pfam" id="PF16793">
    <property type="entry name" value="RepB_primase"/>
    <property type="match status" value="1"/>
</dbReference>
<organism evidence="3 4">
    <name type="scientific">Desulfocicer vacuolatum DSM 3385</name>
    <dbReference type="NCBI Taxonomy" id="1121400"/>
    <lineage>
        <taxon>Bacteria</taxon>
        <taxon>Pseudomonadati</taxon>
        <taxon>Thermodesulfobacteriota</taxon>
        <taxon>Desulfobacteria</taxon>
        <taxon>Desulfobacterales</taxon>
        <taxon>Desulfobacteraceae</taxon>
        <taxon>Desulfocicer</taxon>
    </lineage>
</organism>
<reference evidence="3 4" key="1">
    <citation type="submission" date="2017-04" db="EMBL/GenBank/DDBJ databases">
        <authorList>
            <person name="Afonso C.L."/>
            <person name="Miller P.J."/>
            <person name="Scott M.A."/>
            <person name="Spackman E."/>
            <person name="Goraichik I."/>
            <person name="Dimitrov K.M."/>
            <person name="Suarez D.L."/>
            <person name="Swayne D.E."/>
        </authorList>
    </citation>
    <scope>NUCLEOTIDE SEQUENCE [LARGE SCALE GENOMIC DNA]</scope>
    <source>
        <strain evidence="3 4">DSM 3385</strain>
    </source>
</reference>
<sequence length="266" mass="31299">MEKILWKLRQFFNGAYEMAVLDMAAGKRWRVKPLSSNLPYLKGENTRNNHILIQPLEQALYLVADDITPELLQKHHKLPNSTWKPGRMVVETSPENFQVWIHAHRPIPLEEKRYWLKKMKSDPGADPCNRWGRCPGFRNRKNKYRNSKGFYPLARLIWADWKHTAHIPPPAFIKTPYKPEHFSHLPLEGGVCHLPVFPRSHYDRGDESATDFAFSMALFRRGLNQNEVRRQILEQRTIWKNHSNPKQKDAYLNRTISKAKMLVKTS</sequence>
<evidence type="ECO:0000259" key="1">
    <source>
        <dbReference type="Pfam" id="PF16793"/>
    </source>
</evidence>
<evidence type="ECO:0000313" key="3">
    <source>
        <dbReference type="EMBL" id="SMC89789.1"/>
    </source>
</evidence>
<dbReference type="RefSeq" id="WP_084069912.1">
    <property type="nucleotide sequence ID" value="NZ_FWXY01000014.1"/>
</dbReference>
<dbReference type="Gene3D" id="1.10.1240.50">
    <property type="match status" value="1"/>
</dbReference>
<evidence type="ECO:0000259" key="2">
    <source>
        <dbReference type="Pfam" id="PF22448"/>
    </source>
</evidence>
<dbReference type="OrthoDB" id="5416579at2"/>
<dbReference type="STRING" id="1121400.SAMN02746065_11434"/>
<name>A0A1W2CX18_9BACT</name>
<feature type="domain" description="RepB-like DNA primase" evidence="1">
    <location>
        <begin position="36"/>
        <end position="164"/>
    </location>
</feature>
<protein>
    <submittedName>
        <fullName evidence="3">RepB DNA-primase</fullName>
    </submittedName>
</protein>
<dbReference type="Gene3D" id="3.30.70.1790">
    <property type="entry name" value="RepB DNA-primase, N-terminal domain"/>
    <property type="match status" value="1"/>
</dbReference>
<dbReference type="AlphaFoldDB" id="A0A1W2CX18"/>
<accession>A0A1W2CX18</accession>
<dbReference type="InterPro" id="IPR054366">
    <property type="entry name" value="RepB/MobA-like_C"/>
</dbReference>
<dbReference type="Pfam" id="PF22448">
    <property type="entry name" value="RepB_primase_C"/>
    <property type="match status" value="1"/>
</dbReference>
<evidence type="ECO:0000313" key="4">
    <source>
        <dbReference type="Proteomes" id="UP000192418"/>
    </source>
</evidence>
<dbReference type="EMBL" id="FWXY01000014">
    <property type="protein sequence ID" value="SMC89789.1"/>
    <property type="molecule type" value="Genomic_DNA"/>
</dbReference>
<dbReference type="InterPro" id="IPR039459">
    <property type="entry name" value="RepB-like_DNA_primase_dom"/>
</dbReference>
<dbReference type="Proteomes" id="UP000192418">
    <property type="component" value="Unassembled WGS sequence"/>
</dbReference>
<gene>
    <name evidence="3" type="ORF">SAMN02746065_11434</name>
</gene>
<keyword evidence="4" id="KW-1185">Reference proteome</keyword>
<feature type="domain" description="RepB/MobA-like C-terminal" evidence="2">
    <location>
        <begin position="206"/>
        <end position="259"/>
    </location>
</feature>